<evidence type="ECO:0000313" key="17">
    <source>
        <dbReference type="Proteomes" id="UP000298673"/>
    </source>
</evidence>
<evidence type="ECO:0000259" key="15">
    <source>
        <dbReference type="PROSITE" id="PS51880"/>
    </source>
</evidence>
<evidence type="ECO:0000256" key="4">
    <source>
        <dbReference type="ARBA" id="ARBA00022598"/>
    </source>
</evidence>
<evidence type="ECO:0000256" key="11">
    <source>
        <dbReference type="ARBA" id="ARBA00023146"/>
    </source>
</evidence>
<dbReference type="PRINTS" id="PR01047">
    <property type="entry name" value="TRNASYNTHTHR"/>
</dbReference>
<proteinExistence type="inferred from homology"/>
<dbReference type="SMART" id="SM00863">
    <property type="entry name" value="tRNA_SAD"/>
    <property type="match status" value="1"/>
</dbReference>
<dbReference type="InterPro" id="IPR033728">
    <property type="entry name" value="ThrRS_core"/>
</dbReference>
<dbReference type="InterPro" id="IPR047246">
    <property type="entry name" value="ThrRS_anticodon"/>
</dbReference>
<comment type="subunit">
    <text evidence="13">Homodimer.</text>
</comment>
<comment type="subcellular location">
    <subcellularLocation>
        <location evidence="13">Cytoplasm</location>
    </subcellularLocation>
</comment>
<keyword evidence="2 13" id="KW-0963">Cytoplasm</keyword>
<dbReference type="GO" id="GO:0000049">
    <property type="term" value="F:tRNA binding"/>
    <property type="evidence" value="ECO:0007669"/>
    <property type="project" value="UniProtKB-KW"/>
</dbReference>
<evidence type="ECO:0000259" key="14">
    <source>
        <dbReference type="PROSITE" id="PS50862"/>
    </source>
</evidence>
<evidence type="ECO:0000256" key="2">
    <source>
        <dbReference type="ARBA" id="ARBA00022490"/>
    </source>
</evidence>
<organism evidence="16 17">
    <name type="scientific">Buchnera aphidicola</name>
    <name type="common">Muscaphis stroyani</name>
    <dbReference type="NCBI Taxonomy" id="1241869"/>
    <lineage>
        <taxon>Bacteria</taxon>
        <taxon>Pseudomonadati</taxon>
        <taxon>Pseudomonadota</taxon>
        <taxon>Gammaproteobacteria</taxon>
        <taxon>Enterobacterales</taxon>
        <taxon>Erwiniaceae</taxon>
        <taxon>Buchnera</taxon>
    </lineage>
</organism>
<dbReference type="SUPFAM" id="SSF52954">
    <property type="entry name" value="Class II aaRS ABD-related"/>
    <property type="match status" value="1"/>
</dbReference>
<name>A0A4D6YIH6_9GAMM</name>
<dbReference type="GO" id="GO:0006435">
    <property type="term" value="P:threonyl-tRNA aminoacylation"/>
    <property type="evidence" value="ECO:0007669"/>
    <property type="project" value="UniProtKB-UniRule"/>
</dbReference>
<dbReference type="FunFam" id="3.40.50.800:FF:000001">
    <property type="entry name" value="Threonine--tRNA ligase"/>
    <property type="match status" value="1"/>
</dbReference>
<dbReference type="Gene3D" id="3.10.20.30">
    <property type="match status" value="1"/>
</dbReference>
<evidence type="ECO:0000256" key="9">
    <source>
        <dbReference type="ARBA" id="ARBA00022884"/>
    </source>
</evidence>
<evidence type="ECO:0000256" key="13">
    <source>
        <dbReference type="HAMAP-Rule" id="MF_00184"/>
    </source>
</evidence>
<evidence type="ECO:0000256" key="1">
    <source>
        <dbReference type="ARBA" id="ARBA00008226"/>
    </source>
</evidence>
<dbReference type="RefSeq" id="WP_158343255.1">
    <property type="nucleotide sequence ID" value="NZ_CP034861.1"/>
</dbReference>
<reference evidence="16 17" key="1">
    <citation type="submission" date="2018-12" db="EMBL/GenBank/DDBJ databases">
        <authorList>
            <person name="Chong R.A."/>
        </authorList>
    </citation>
    <scope>NUCLEOTIDE SEQUENCE [LARGE SCALE GENOMIC DNA]</scope>
    <source>
        <strain evidence="16 17">Mst</strain>
    </source>
</reference>
<keyword evidence="10 13" id="KW-0648">Protein biosynthesis</keyword>
<dbReference type="GO" id="GO:0004829">
    <property type="term" value="F:threonine-tRNA ligase activity"/>
    <property type="evidence" value="ECO:0007669"/>
    <property type="project" value="UniProtKB-UniRule"/>
</dbReference>
<dbReference type="PANTHER" id="PTHR11451">
    <property type="entry name" value="THREONINE-TRNA LIGASE"/>
    <property type="match status" value="1"/>
</dbReference>
<dbReference type="NCBIfam" id="TIGR00418">
    <property type="entry name" value="thrS"/>
    <property type="match status" value="1"/>
</dbReference>
<dbReference type="GO" id="GO:0005524">
    <property type="term" value="F:ATP binding"/>
    <property type="evidence" value="ECO:0007669"/>
    <property type="project" value="UniProtKB-UniRule"/>
</dbReference>
<keyword evidence="6 13" id="KW-0547">Nucleotide-binding</keyword>
<comment type="cofactor">
    <cofactor evidence="13">
        <name>Zn(2+)</name>
        <dbReference type="ChEBI" id="CHEBI:29105"/>
    </cofactor>
    <text evidence="13">Binds 1 zinc ion per subunit.</text>
</comment>
<feature type="binding site" evidence="13">
    <location>
        <position position="384"/>
    </location>
    <ligand>
        <name>Zn(2+)</name>
        <dbReference type="ChEBI" id="CHEBI:29105"/>
        <note>catalytic</note>
    </ligand>
</feature>
<dbReference type="EMBL" id="CP034861">
    <property type="protein sequence ID" value="QCI24225.1"/>
    <property type="molecule type" value="Genomic_DNA"/>
</dbReference>
<dbReference type="GO" id="GO:0046872">
    <property type="term" value="F:metal ion binding"/>
    <property type="evidence" value="ECO:0007669"/>
    <property type="project" value="UniProtKB-KW"/>
</dbReference>
<reference evidence="16 17" key="2">
    <citation type="submission" date="2019-05" db="EMBL/GenBank/DDBJ databases">
        <title>Genome evolution of the obligate endosymbiont Buchnera aphidicola.</title>
        <authorList>
            <person name="Moran N.A."/>
        </authorList>
    </citation>
    <scope>NUCLEOTIDE SEQUENCE [LARGE SCALE GENOMIC DNA]</scope>
    <source>
        <strain evidence="16 17">Mst</strain>
    </source>
</reference>
<dbReference type="InterPro" id="IPR012675">
    <property type="entry name" value="Beta-grasp_dom_sf"/>
</dbReference>
<dbReference type="Gene3D" id="3.30.930.10">
    <property type="entry name" value="Bira Bifunctional Protein, Domain 2"/>
    <property type="match status" value="1"/>
</dbReference>
<feature type="binding site" evidence="13">
    <location>
        <position position="510"/>
    </location>
    <ligand>
        <name>Zn(2+)</name>
        <dbReference type="ChEBI" id="CHEBI:29105"/>
        <note>catalytic</note>
    </ligand>
</feature>
<protein>
    <recommendedName>
        <fullName evidence="13">Threonine--tRNA ligase</fullName>
        <ecNumber evidence="13">6.1.1.3</ecNumber>
    </recommendedName>
    <alternativeName>
        <fullName evidence="13">Threonyl-tRNA synthetase</fullName>
        <shortName evidence="13">ThrRS</shortName>
    </alternativeName>
</protein>
<comment type="similarity">
    <text evidence="1 13">Belongs to the class-II aminoacyl-tRNA synthetase family.</text>
</comment>
<dbReference type="OrthoDB" id="9802304at2"/>
<dbReference type="InterPro" id="IPR045864">
    <property type="entry name" value="aa-tRNA-synth_II/BPL/LPL"/>
</dbReference>
<comment type="catalytic activity">
    <reaction evidence="12 13">
        <text>tRNA(Thr) + L-threonine + ATP = L-threonyl-tRNA(Thr) + AMP + diphosphate + H(+)</text>
        <dbReference type="Rhea" id="RHEA:24624"/>
        <dbReference type="Rhea" id="RHEA-COMP:9670"/>
        <dbReference type="Rhea" id="RHEA-COMP:9704"/>
        <dbReference type="ChEBI" id="CHEBI:15378"/>
        <dbReference type="ChEBI" id="CHEBI:30616"/>
        <dbReference type="ChEBI" id="CHEBI:33019"/>
        <dbReference type="ChEBI" id="CHEBI:57926"/>
        <dbReference type="ChEBI" id="CHEBI:78442"/>
        <dbReference type="ChEBI" id="CHEBI:78534"/>
        <dbReference type="ChEBI" id="CHEBI:456215"/>
        <dbReference type="EC" id="6.1.1.3"/>
    </reaction>
</comment>
<evidence type="ECO:0000256" key="6">
    <source>
        <dbReference type="ARBA" id="ARBA00022741"/>
    </source>
</evidence>
<dbReference type="InterPro" id="IPR004154">
    <property type="entry name" value="Anticodon-bd"/>
</dbReference>
<dbReference type="InterPro" id="IPR006195">
    <property type="entry name" value="aa-tRNA-synth_II"/>
</dbReference>
<dbReference type="Pfam" id="PF03129">
    <property type="entry name" value="HGTP_anticodon"/>
    <property type="match status" value="1"/>
</dbReference>
<feature type="domain" description="TGS" evidence="15">
    <location>
        <begin position="1"/>
        <end position="61"/>
    </location>
</feature>
<keyword evidence="9 13" id="KW-0694">RNA-binding</keyword>
<gene>
    <name evidence="13 16" type="primary">thrS</name>
    <name evidence="16" type="ORF">D9V75_00585</name>
</gene>
<keyword evidence="3 13" id="KW-0820">tRNA-binding</keyword>
<dbReference type="SUPFAM" id="SSF55681">
    <property type="entry name" value="Class II aaRS and biotin synthetases"/>
    <property type="match status" value="1"/>
</dbReference>
<keyword evidence="4 13" id="KW-0436">Ligase</keyword>
<dbReference type="CDD" id="cd00771">
    <property type="entry name" value="ThrRS_core"/>
    <property type="match status" value="1"/>
</dbReference>
<dbReference type="GO" id="GO:0005829">
    <property type="term" value="C:cytosol"/>
    <property type="evidence" value="ECO:0007669"/>
    <property type="project" value="TreeGrafter"/>
</dbReference>
<keyword evidence="5 13" id="KW-0479">Metal-binding</keyword>
<dbReference type="PANTHER" id="PTHR11451:SF44">
    <property type="entry name" value="THREONINE--TRNA LIGASE, CHLOROPLASTIC_MITOCHONDRIAL 2"/>
    <property type="match status" value="1"/>
</dbReference>
<sequence>MPVIRFCDGSQQVYKHSVSLRNIIKNIKPSIIKSIISISVNNNFANLDHLITQDSFILFFDKKDKNSLKIIRRSCAQLLSYAIKIIWPLSKIGESNITENGFYCDVELDNSIIEKDLILLEKQMHVLIKKEYTIFNKTISFKKACQIFKNNSEMYKVYLINKLSDQTKISLYYHEDYIDIDTGMQVFNIQFCNNFKLQKIGGVYWDNNHENKMLQRIYGTAWGSKKDLEEHLKYLIEIEKRDHRKIGKSLNLYHMQEESPGMIFWHNYGWIIFNELKMFVREKLKEYQYQEVKTPLLLDKSIWKQSGHWDNYKDAIFTTLSEHREYCIKPMNCPAHIQIFNYGLKSYRDLPIRISEFGSCHRNESSGSLHGLMRVRNFTQDDAHIFCTVNQVRSEIKNCIKMVYDLYSIFNFKKILVKFSTRPKNRIGSDEIWDRAEKDLSDLLIENNLLFEYQTGEGAFYGPKIEFVLQDSLNRNWQCGTIQLDFYSPIRLNAFYIDEYNKRKTPVMIHRAILGSIERFIGILIEECSGNLPTWLSPIQVVVISISKKYADYVKNLEKKLSNHNIRVKSDVRNEKIGFKIREHTLHRIPYILVCGEKEINLQKVSVRNRNGYDFGMLNIDCFIKKLKKEIFIKSFYQMEE</sequence>
<dbReference type="PROSITE" id="PS51880">
    <property type="entry name" value="TGS"/>
    <property type="match status" value="1"/>
</dbReference>
<keyword evidence="11 13" id="KW-0030">Aminoacyl-tRNA synthetase</keyword>
<feature type="domain" description="Aminoacyl-transfer RNA synthetases class-II family profile" evidence="14">
    <location>
        <begin position="242"/>
        <end position="533"/>
    </location>
</feature>
<evidence type="ECO:0000256" key="3">
    <source>
        <dbReference type="ARBA" id="ARBA00022555"/>
    </source>
</evidence>
<dbReference type="InterPro" id="IPR018163">
    <property type="entry name" value="Thr/Ala-tRNA-synth_IIc_edit"/>
</dbReference>
<dbReference type="InterPro" id="IPR004095">
    <property type="entry name" value="TGS"/>
</dbReference>
<feature type="region of interest" description="Catalytic" evidence="13">
    <location>
        <begin position="242"/>
        <end position="533"/>
    </location>
</feature>
<dbReference type="PROSITE" id="PS50862">
    <property type="entry name" value="AA_TRNA_LIGASE_II"/>
    <property type="match status" value="1"/>
</dbReference>
<dbReference type="InterPro" id="IPR002320">
    <property type="entry name" value="Thr-tRNA-ligase_IIa"/>
</dbReference>
<evidence type="ECO:0000256" key="10">
    <source>
        <dbReference type="ARBA" id="ARBA00022917"/>
    </source>
</evidence>
<dbReference type="FunFam" id="3.30.930.10:FF:000002">
    <property type="entry name" value="Threonine--tRNA ligase"/>
    <property type="match status" value="1"/>
</dbReference>
<dbReference type="InterPro" id="IPR012947">
    <property type="entry name" value="tRNA_SAD"/>
</dbReference>
<feature type="binding site" evidence="13">
    <location>
        <position position="333"/>
    </location>
    <ligand>
        <name>Zn(2+)</name>
        <dbReference type="ChEBI" id="CHEBI:29105"/>
        <note>catalytic</note>
    </ligand>
</feature>
<dbReference type="HAMAP" id="MF_00184">
    <property type="entry name" value="Thr_tRNA_synth"/>
    <property type="match status" value="1"/>
</dbReference>
<evidence type="ECO:0000256" key="8">
    <source>
        <dbReference type="ARBA" id="ARBA00022840"/>
    </source>
</evidence>
<dbReference type="Gene3D" id="3.30.980.10">
    <property type="entry name" value="Threonyl-trna Synthetase, Chain A, domain 2"/>
    <property type="match status" value="1"/>
</dbReference>
<dbReference type="Proteomes" id="UP000298673">
    <property type="component" value="Chromosome"/>
</dbReference>
<dbReference type="SUPFAM" id="SSF55186">
    <property type="entry name" value="ThrRS/AlaRS common domain"/>
    <property type="match status" value="1"/>
</dbReference>
<dbReference type="Gene3D" id="3.30.54.20">
    <property type="match status" value="1"/>
</dbReference>
<evidence type="ECO:0000256" key="5">
    <source>
        <dbReference type="ARBA" id="ARBA00022723"/>
    </source>
</evidence>
<dbReference type="InterPro" id="IPR002314">
    <property type="entry name" value="aa-tRNA-synt_IIb"/>
</dbReference>
<keyword evidence="7 13" id="KW-0862">Zinc</keyword>
<evidence type="ECO:0000256" key="12">
    <source>
        <dbReference type="ARBA" id="ARBA00049515"/>
    </source>
</evidence>
<evidence type="ECO:0000256" key="7">
    <source>
        <dbReference type="ARBA" id="ARBA00022833"/>
    </source>
</evidence>
<dbReference type="AlphaFoldDB" id="A0A4D6YIH6"/>
<dbReference type="InterPro" id="IPR036621">
    <property type="entry name" value="Anticodon-bd_dom_sf"/>
</dbReference>
<dbReference type="EC" id="6.1.1.3" evidence="13"/>
<dbReference type="CDD" id="cd00860">
    <property type="entry name" value="ThrRS_anticodon"/>
    <property type="match status" value="1"/>
</dbReference>
<keyword evidence="8 13" id="KW-0067">ATP-binding</keyword>
<dbReference type="Pfam" id="PF00587">
    <property type="entry name" value="tRNA-synt_2b"/>
    <property type="match status" value="1"/>
</dbReference>
<dbReference type="Gene3D" id="3.40.50.800">
    <property type="entry name" value="Anticodon-binding domain"/>
    <property type="match status" value="1"/>
</dbReference>
<accession>A0A4D6YIH6</accession>
<evidence type="ECO:0000313" key="16">
    <source>
        <dbReference type="EMBL" id="QCI24225.1"/>
    </source>
</evidence>